<evidence type="ECO:0000313" key="10">
    <source>
        <dbReference type="Proteomes" id="UP000236286"/>
    </source>
</evidence>
<reference evidence="9 10" key="1">
    <citation type="submission" date="2017-10" db="EMBL/GenBank/DDBJ databases">
        <title>Genome announcement of Methylocella silvestris TVC from permafrost.</title>
        <authorList>
            <person name="Wang J."/>
            <person name="Geng K."/>
            <person name="Ul-Haque F."/>
            <person name="Crombie A.T."/>
            <person name="Street L.E."/>
            <person name="Wookey P.A."/>
            <person name="Murrell J.C."/>
            <person name="Pratscher J."/>
        </authorList>
    </citation>
    <scope>NUCLEOTIDE SEQUENCE [LARGE SCALE GENOMIC DNA]</scope>
    <source>
        <strain evidence="9 10">TVC</strain>
    </source>
</reference>
<dbReference type="RefSeq" id="WP_102842516.1">
    <property type="nucleotide sequence ID" value="NZ_PDZR01000002.1"/>
</dbReference>
<dbReference type="Pfam" id="PF01925">
    <property type="entry name" value="TauE"/>
    <property type="match status" value="1"/>
</dbReference>
<evidence type="ECO:0000256" key="1">
    <source>
        <dbReference type="ARBA" id="ARBA00004651"/>
    </source>
</evidence>
<evidence type="ECO:0000256" key="8">
    <source>
        <dbReference type="RuleBase" id="RU363041"/>
    </source>
</evidence>
<dbReference type="GO" id="GO:0005886">
    <property type="term" value="C:plasma membrane"/>
    <property type="evidence" value="ECO:0007669"/>
    <property type="project" value="UniProtKB-SubCell"/>
</dbReference>
<feature type="transmembrane region" description="Helical" evidence="8">
    <location>
        <begin position="78"/>
        <end position="96"/>
    </location>
</feature>
<keyword evidence="3" id="KW-0813">Transport</keyword>
<comment type="subcellular location">
    <subcellularLocation>
        <location evidence="1 8">Cell membrane</location>
        <topology evidence="1 8">Multi-pass membrane protein</topology>
    </subcellularLocation>
</comment>
<dbReference type="OrthoDB" id="9807082at2"/>
<evidence type="ECO:0000256" key="7">
    <source>
        <dbReference type="ARBA" id="ARBA00023136"/>
    </source>
</evidence>
<name>A0A2J7TKM5_METSI</name>
<protein>
    <recommendedName>
        <fullName evidence="8">Probable membrane transporter protein</fullName>
    </recommendedName>
</protein>
<evidence type="ECO:0000256" key="4">
    <source>
        <dbReference type="ARBA" id="ARBA00022475"/>
    </source>
</evidence>
<accession>A0A2J7TKM5</accession>
<comment type="similarity">
    <text evidence="2 8">Belongs to the 4-toluene sulfonate uptake permease (TSUP) (TC 2.A.102) family.</text>
</comment>
<dbReference type="InterPro" id="IPR002781">
    <property type="entry name" value="TM_pro_TauE-like"/>
</dbReference>
<feature type="transmembrane region" description="Helical" evidence="8">
    <location>
        <begin position="143"/>
        <end position="167"/>
    </location>
</feature>
<feature type="transmembrane region" description="Helical" evidence="8">
    <location>
        <begin position="229"/>
        <end position="247"/>
    </location>
</feature>
<dbReference type="EMBL" id="PDZR01000002">
    <property type="protein sequence ID" value="PNG27319.1"/>
    <property type="molecule type" value="Genomic_DNA"/>
</dbReference>
<organism evidence="9 10">
    <name type="scientific">Methylocella silvestris</name>
    <dbReference type="NCBI Taxonomy" id="199596"/>
    <lineage>
        <taxon>Bacteria</taxon>
        <taxon>Pseudomonadati</taxon>
        <taxon>Pseudomonadota</taxon>
        <taxon>Alphaproteobacteria</taxon>
        <taxon>Hyphomicrobiales</taxon>
        <taxon>Beijerinckiaceae</taxon>
        <taxon>Methylocella</taxon>
    </lineage>
</organism>
<dbReference type="InterPro" id="IPR052017">
    <property type="entry name" value="TSUP"/>
</dbReference>
<dbReference type="PANTHER" id="PTHR30269">
    <property type="entry name" value="TRANSMEMBRANE PROTEIN YFCA"/>
    <property type="match status" value="1"/>
</dbReference>
<keyword evidence="4 8" id="KW-1003">Cell membrane</keyword>
<evidence type="ECO:0000256" key="6">
    <source>
        <dbReference type="ARBA" id="ARBA00022989"/>
    </source>
</evidence>
<gene>
    <name evidence="9" type="ORF">CR492_04390</name>
</gene>
<feature type="transmembrane region" description="Helical" evidence="8">
    <location>
        <begin position="179"/>
        <end position="199"/>
    </location>
</feature>
<proteinExistence type="inferred from homology"/>
<evidence type="ECO:0000256" key="3">
    <source>
        <dbReference type="ARBA" id="ARBA00022448"/>
    </source>
</evidence>
<evidence type="ECO:0000313" key="9">
    <source>
        <dbReference type="EMBL" id="PNG27319.1"/>
    </source>
</evidence>
<dbReference type="AlphaFoldDB" id="A0A2J7TKM5"/>
<sequence length="250" mass="25629">MLAIAIVALAAFAAGFINALAGGGSFLTLPAFIAAGVPPIAANASSTVALFPGQIATGFAARDGIAAAAKDPRINAPVLAAISLIGGLIGGLLLLVTPPAIFARLIPWLILFATVIFAGGNAIREDSKLFKLNTAGIYLAQALVSIYGGYFGGGIGILMLAALTLYGMRDIWLMNSLKILLAVLMNAAAVVTFIVAGLVYWHLTIVAASAAIIGGYAGIHAARRLPTRIVKGFVIMIGLILTVLFFVKTP</sequence>
<evidence type="ECO:0000256" key="5">
    <source>
        <dbReference type="ARBA" id="ARBA00022692"/>
    </source>
</evidence>
<evidence type="ECO:0000256" key="2">
    <source>
        <dbReference type="ARBA" id="ARBA00009142"/>
    </source>
</evidence>
<comment type="caution">
    <text evidence="9">The sequence shown here is derived from an EMBL/GenBank/DDBJ whole genome shotgun (WGS) entry which is preliminary data.</text>
</comment>
<keyword evidence="5 8" id="KW-0812">Transmembrane</keyword>
<feature type="transmembrane region" description="Helical" evidence="8">
    <location>
        <begin position="105"/>
        <end position="123"/>
    </location>
</feature>
<feature type="transmembrane region" description="Helical" evidence="8">
    <location>
        <begin position="205"/>
        <end position="222"/>
    </location>
</feature>
<dbReference type="Proteomes" id="UP000236286">
    <property type="component" value="Unassembled WGS sequence"/>
</dbReference>
<keyword evidence="6 8" id="KW-1133">Transmembrane helix</keyword>
<dbReference type="PANTHER" id="PTHR30269:SF0">
    <property type="entry name" value="MEMBRANE TRANSPORTER PROTEIN YFCA-RELATED"/>
    <property type="match status" value="1"/>
</dbReference>
<keyword evidence="7 8" id="KW-0472">Membrane</keyword>